<dbReference type="Pfam" id="PF15965">
    <property type="entry name" value="zf-TRAF_2"/>
    <property type="match status" value="1"/>
</dbReference>
<evidence type="ECO:0000256" key="6">
    <source>
        <dbReference type="SAM" id="MobiDB-lite"/>
    </source>
</evidence>
<reference evidence="9" key="1">
    <citation type="submission" date="2025-08" db="UniProtKB">
        <authorList>
            <consortium name="Ensembl"/>
        </authorList>
    </citation>
    <scope>IDENTIFICATION</scope>
</reference>
<dbReference type="InterPro" id="IPR013083">
    <property type="entry name" value="Znf_RING/FYVE/PHD"/>
</dbReference>
<dbReference type="SUPFAM" id="SSF49599">
    <property type="entry name" value="TRAF domain-like"/>
    <property type="match status" value="1"/>
</dbReference>
<proteinExistence type="predicted"/>
<dbReference type="GO" id="GO:0005737">
    <property type="term" value="C:cytoplasm"/>
    <property type="evidence" value="ECO:0007669"/>
    <property type="project" value="TreeGrafter"/>
</dbReference>
<evidence type="ECO:0000259" key="8">
    <source>
        <dbReference type="PROSITE" id="PS50181"/>
    </source>
</evidence>
<feature type="region of interest" description="Disordered" evidence="6">
    <location>
        <begin position="187"/>
        <end position="206"/>
    </location>
</feature>
<dbReference type="Pfam" id="PF15966">
    <property type="entry name" value="F-box_4"/>
    <property type="match status" value="1"/>
</dbReference>
<dbReference type="InterPro" id="IPR036047">
    <property type="entry name" value="F-box-like_dom_sf"/>
</dbReference>
<feature type="zinc finger region" description="TRAF-type" evidence="5">
    <location>
        <begin position="83"/>
        <end position="126"/>
    </location>
</feature>
<protein>
    <submittedName>
        <fullName evidence="9">F-box protein 40</fullName>
    </submittedName>
</protein>
<keyword evidence="1 5" id="KW-0479">Metal-binding</keyword>
<keyword evidence="2 5" id="KW-0863">Zinc-finger</keyword>
<evidence type="ECO:0000313" key="9">
    <source>
        <dbReference type="Ensembl" id="ENSPKIP00000034668.1"/>
    </source>
</evidence>
<evidence type="ECO:0000256" key="3">
    <source>
        <dbReference type="ARBA" id="ARBA00022786"/>
    </source>
</evidence>
<name>A0A3B3SWP5_9TELE</name>
<dbReference type="GO" id="GO:0061630">
    <property type="term" value="F:ubiquitin protein ligase activity"/>
    <property type="evidence" value="ECO:0007669"/>
    <property type="project" value="InterPro"/>
</dbReference>
<feature type="domain" description="TRAF-type" evidence="7">
    <location>
        <begin position="83"/>
        <end position="126"/>
    </location>
</feature>
<dbReference type="Proteomes" id="UP000261540">
    <property type="component" value="Unplaced"/>
</dbReference>
<evidence type="ECO:0000256" key="4">
    <source>
        <dbReference type="ARBA" id="ARBA00022833"/>
    </source>
</evidence>
<evidence type="ECO:0000313" key="10">
    <source>
        <dbReference type="Proteomes" id="UP000261540"/>
    </source>
</evidence>
<dbReference type="Ensembl" id="ENSPKIT00000015588.1">
    <property type="protein sequence ID" value="ENSPKIP00000034668.1"/>
    <property type="gene ID" value="ENSPKIG00000013914.1"/>
</dbReference>
<dbReference type="PROSITE" id="PS50145">
    <property type="entry name" value="ZF_TRAF"/>
    <property type="match status" value="1"/>
</dbReference>
<dbReference type="Gene3D" id="3.30.40.150">
    <property type="entry name" value="TRAF-like zinc-finger, N-terminal subdomain"/>
    <property type="match status" value="1"/>
</dbReference>
<feature type="region of interest" description="Disordered" evidence="6">
    <location>
        <begin position="267"/>
        <end position="304"/>
    </location>
</feature>
<evidence type="ECO:0000259" key="7">
    <source>
        <dbReference type="PROSITE" id="PS50145"/>
    </source>
</evidence>
<dbReference type="PANTHER" id="PTHR15933:SF1">
    <property type="entry name" value="F-BOX ONLY PROTEIN 40"/>
    <property type="match status" value="1"/>
</dbReference>
<feature type="compositionally biased region" description="Polar residues" evidence="6">
    <location>
        <begin position="267"/>
        <end position="276"/>
    </location>
</feature>
<dbReference type="SUPFAM" id="SSF81383">
    <property type="entry name" value="F-box domain"/>
    <property type="match status" value="1"/>
</dbReference>
<dbReference type="STRING" id="1676925.ENSPKIP00000034668"/>
<dbReference type="InterPro" id="IPR043013">
    <property type="entry name" value="Znf_TRAF_N"/>
</dbReference>
<dbReference type="PROSITE" id="PS50181">
    <property type="entry name" value="FBOX"/>
    <property type="match status" value="1"/>
</dbReference>
<dbReference type="InterPro" id="IPR001810">
    <property type="entry name" value="F-box_dom"/>
</dbReference>
<feature type="domain" description="F-box" evidence="8">
    <location>
        <begin position="576"/>
        <end position="630"/>
    </location>
</feature>
<dbReference type="InterPro" id="IPR001293">
    <property type="entry name" value="Znf_TRAF"/>
</dbReference>
<dbReference type="PANTHER" id="PTHR15933">
    <property type="entry name" value="PROTEIN CBG16327"/>
    <property type="match status" value="1"/>
</dbReference>
<dbReference type="Gene3D" id="3.30.40.10">
    <property type="entry name" value="Zinc/RING finger domain, C3HC4 (zinc finger)"/>
    <property type="match status" value="1"/>
</dbReference>
<dbReference type="Gene3D" id="1.20.1280.50">
    <property type="match status" value="1"/>
</dbReference>
<dbReference type="GeneTree" id="ENSGT00950000183204"/>
<evidence type="ECO:0000256" key="1">
    <source>
        <dbReference type="ARBA" id="ARBA00022723"/>
    </source>
</evidence>
<keyword evidence="4 5" id="KW-0862">Zinc</keyword>
<sequence>MPHKGTDVKVSECRRTNIRSEDPQNLNGQMGQNEEPTAGQHEHCRACFRVQCRVPLAPPVSCATISCQLLCGAIFHRCKEEEHRMLCPRETVPCLNADYGCPFTLPRCRLARHLQACPASLVTCSLDWNRWPATEADAAFCRSVVADCGSGEPLDLAVALRDQRLLFSNLKLDALFPELMQPAEMVTEEAQKAASRGPIRDGGSSELEGELLDISKDAPEVQELTQEERDALAKSREVARIDNYKAWESIFSKELRGYQWEPQEQASSLAVGNGNQEKAERNTRQLAEGAESTPRNGSAGATGLAPWQDGVLERLGKEVNIAEYNMYLVHHGSMLIHFGQLEACTPRERDFVYGALEPIEVETVHSYSVPSSYRAKRSFLKNSSLRMKRSTKETDTFDLEVSVEDIPKCDEVKAMLVCSLEQELRGHPISKTVPTDGLFVDIGTQTYDFASAPFRAGATLADITAGRTLSLHVQIQAESVTRRHNKASSIFTFLCGHTFRRDEFAWHFRNVHSDLCSVLDGWFQQRCPLAYLGCTYRQTRFQPSTHRATVTYDGDSGTFTVRPQVPPELLGGARGPDGLSKLPLEVLQSVASYLDSFSLSQLSQVSRLMRDVCATLLQDRGMVSLRWERETDPDGKSSWRNRVKVWQFSSSFSAVQQWRFDDMPSMAEHLRACPFYETEERSRPVALVGLSDGPVCLPASALSLSGSPEP</sequence>
<organism evidence="9 10">
    <name type="scientific">Paramormyrops kingsleyae</name>
    <dbReference type="NCBI Taxonomy" id="1676925"/>
    <lineage>
        <taxon>Eukaryota</taxon>
        <taxon>Metazoa</taxon>
        <taxon>Chordata</taxon>
        <taxon>Craniata</taxon>
        <taxon>Vertebrata</taxon>
        <taxon>Euteleostomi</taxon>
        <taxon>Actinopterygii</taxon>
        <taxon>Neopterygii</taxon>
        <taxon>Teleostei</taxon>
        <taxon>Osteoglossocephala</taxon>
        <taxon>Osteoglossomorpha</taxon>
        <taxon>Osteoglossiformes</taxon>
        <taxon>Mormyridae</taxon>
        <taxon>Paramormyrops</taxon>
    </lineage>
</organism>
<dbReference type="OrthoDB" id="5918172at2759"/>
<accession>A0A3B3SWP5</accession>
<dbReference type="GO" id="GO:0008270">
    <property type="term" value="F:zinc ion binding"/>
    <property type="evidence" value="ECO:0007669"/>
    <property type="project" value="UniProtKB-KW"/>
</dbReference>
<reference evidence="9" key="2">
    <citation type="submission" date="2025-09" db="UniProtKB">
        <authorList>
            <consortium name="Ensembl"/>
        </authorList>
    </citation>
    <scope>IDENTIFICATION</scope>
</reference>
<keyword evidence="3" id="KW-0833">Ubl conjugation pathway</keyword>
<dbReference type="AlphaFoldDB" id="A0A3B3SWP5"/>
<dbReference type="InterPro" id="IPR031890">
    <property type="entry name" value="Fbxo30/Fbxo40"/>
</dbReference>
<evidence type="ECO:0000256" key="2">
    <source>
        <dbReference type="ARBA" id="ARBA00022771"/>
    </source>
</evidence>
<evidence type="ECO:0000256" key="5">
    <source>
        <dbReference type="PROSITE-ProRule" id="PRU00207"/>
    </source>
</evidence>
<keyword evidence="10" id="KW-1185">Reference proteome</keyword>